<keyword evidence="1" id="KW-0472">Membrane</keyword>
<evidence type="ECO:0000256" key="1">
    <source>
        <dbReference type="SAM" id="Phobius"/>
    </source>
</evidence>
<keyword evidence="1" id="KW-1133">Transmembrane helix</keyword>
<reference evidence="2 3" key="1">
    <citation type="submission" date="2019-06" db="EMBL/GenBank/DDBJ databases">
        <title>Sequencing the genomes of 1000 actinobacteria strains.</title>
        <authorList>
            <person name="Klenk H.-P."/>
        </authorList>
    </citation>
    <scope>NUCLEOTIDE SEQUENCE [LARGE SCALE GENOMIC DNA]</scope>
    <source>
        <strain evidence="2 3">DSM 17305</strain>
    </source>
</reference>
<keyword evidence="1" id="KW-0812">Transmembrane</keyword>
<organism evidence="2 3">
    <name type="scientific">Kribbella jejuensis</name>
    <dbReference type="NCBI Taxonomy" id="236068"/>
    <lineage>
        <taxon>Bacteria</taxon>
        <taxon>Bacillati</taxon>
        <taxon>Actinomycetota</taxon>
        <taxon>Actinomycetes</taxon>
        <taxon>Propionibacteriales</taxon>
        <taxon>Kribbellaceae</taxon>
        <taxon>Kribbella</taxon>
    </lineage>
</organism>
<protein>
    <submittedName>
        <fullName evidence="2">Uncharacterized protein</fullName>
    </submittedName>
</protein>
<comment type="caution">
    <text evidence="2">The sequence shown here is derived from an EMBL/GenBank/DDBJ whole genome shotgun (WGS) entry which is preliminary data.</text>
</comment>
<evidence type="ECO:0000313" key="2">
    <source>
        <dbReference type="EMBL" id="TQJ16940.1"/>
    </source>
</evidence>
<accession>A0A542ENL8</accession>
<evidence type="ECO:0000313" key="3">
    <source>
        <dbReference type="Proteomes" id="UP000316298"/>
    </source>
</evidence>
<name>A0A542ENL8_9ACTN</name>
<dbReference type="AlphaFoldDB" id="A0A542ENL8"/>
<proteinExistence type="predicted"/>
<gene>
    <name evidence="2" type="ORF">FB475_1050</name>
</gene>
<dbReference type="OrthoDB" id="3829945at2"/>
<feature type="transmembrane region" description="Helical" evidence="1">
    <location>
        <begin position="86"/>
        <end position="107"/>
    </location>
</feature>
<sequence>MPDHQQLANLVLMSMLILLPFGLGTMLNGRSRGKRRVLAWSRGLAILTLVLAAGYDLTGAVCLILVEPPPGHEPWNDPGLATKYPYFYLPIGMGAFLAALGLLIGTIRARHKLG</sequence>
<dbReference type="EMBL" id="VFMM01000001">
    <property type="protein sequence ID" value="TQJ16940.1"/>
    <property type="molecule type" value="Genomic_DNA"/>
</dbReference>
<feature type="transmembrane region" description="Helical" evidence="1">
    <location>
        <begin position="44"/>
        <end position="66"/>
    </location>
</feature>
<feature type="transmembrane region" description="Helical" evidence="1">
    <location>
        <begin position="6"/>
        <end position="23"/>
    </location>
</feature>
<dbReference type="RefSeq" id="WP_141853033.1">
    <property type="nucleotide sequence ID" value="NZ_BAAAKA010000021.1"/>
</dbReference>
<keyword evidence="3" id="KW-1185">Reference proteome</keyword>
<dbReference type="Proteomes" id="UP000316298">
    <property type="component" value="Unassembled WGS sequence"/>
</dbReference>